<dbReference type="GO" id="GO:0004150">
    <property type="term" value="F:dihydroneopterin aldolase activity"/>
    <property type="evidence" value="ECO:0007669"/>
    <property type="project" value="UniProtKB-EC"/>
</dbReference>
<evidence type="ECO:0000259" key="8">
    <source>
        <dbReference type="SMART" id="SM00905"/>
    </source>
</evidence>
<evidence type="ECO:0000256" key="4">
    <source>
        <dbReference type="ARBA" id="ARBA00013043"/>
    </source>
</evidence>
<comment type="catalytic activity">
    <reaction evidence="1">
        <text>7,8-dihydroneopterin = 6-hydroxymethyl-7,8-dihydropterin + glycolaldehyde</text>
        <dbReference type="Rhea" id="RHEA:10540"/>
        <dbReference type="ChEBI" id="CHEBI:17001"/>
        <dbReference type="ChEBI" id="CHEBI:17071"/>
        <dbReference type="ChEBI" id="CHEBI:44841"/>
        <dbReference type="EC" id="4.1.2.25"/>
    </reaction>
</comment>
<dbReference type="PANTHER" id="PTHR42844">
    <property type="entry name" value="DIHYDRONEOPTERIN ALDOLASE 1-RELATED"/>
    <property type="match status" value="1"/>
</dbReference>
<dbReference type="InterPro" id="IPR043133">
    <property type="entry name" value="GTP-CH-I_C/QueF"/>
</dbReference>
<comment type="caution">
    <text evidence="9">The sequence shown here is derived from an EMBL/GenBank/DDBJ whole genome shotgun (WGS) entry which is preliminary data.</text>
</comment>
<dbReference type="GO" id="GO:0005737">
    <property type="term" value="C:cytoplasm"/>
    <property type="evidence" value="ECO:0007669"/>
    <property type="project" value="TreeGrafter"/>
</dbReference>
<reference evidence="9 10" key="1">
    <citation type="journal article" date="2017" name="Syst. Appl. Microbiol.">
        <title>Lebetimonas natsushimae sp. nov., a novel strictly anaerobic, moderately thermophilic chemoautotroph isolated from a deep-sea hydrothermal vent polychaete nest in the Mid-Okinawa Trough.</title>
        <authorList>
            <person name="Nagata R."/>
            <person name="Takaki Y."/>
            <person name="Tame A."/>
            <person name="Nunoura T."/>
            <person name="Muto H."/>
            <person name="Mino S."/>
            <person name="Sawayama S."/>
            <person name="Takai K."/>
            <person name="Nakagawa S."/>
        </authorList>
    </citation>
    <scope>NUCLEOTIDE SEQUENCE [LARGE SCALE GENOMIC DNA]</scope>
    <source>
        <strain evidence="9 10">HS1857</strain>
    </source>
</reference>
<dbReference type="Proteomes" id="UP000217944">
    <property type="component" value="Unassembled WGS sequence"/>
</dbReference>
<dbReference type="Gene3D" id="3.30.1130.10">
    <property type="match status" value="1"/>
</dbReference>
<evidence type="ECO:0000256" key="1">
    <source>
        <dbReference type="ARBA" id="ARBA00001353"/>
    </source>
</evidence>
<keyword evidence="6 9" id="KW-0456">Lyase</keyword>
<evidence type="ECO:0000256" key="7">
    <source>
        <dbReference type="ARBA" id="ARBA00032903"/>
    </source>
</evidence>
<dbReference type="Pfam" id="PF02152">
    <property type="entry name" value="FolB"/>
    <property type="match status" value="1"/>
</dbReference>
<proteinExistence type="inferred from homology"/>
<accession>A0A292YC00</accession>
<feature type="domain" description="Dihydroneopterin aldolase/epimerase" evidence="8">
    <location>
        <begin position="14"/>
        <end position="116"/>
    </location>
</feature>
<evidence type="ECO:0000256" key="3">
    <source>
        <dbReference type="ARBA" id="ARBA00005708"/>
    </source>
</evidence>
<organism evidence="9 10">
    <name type="scientific">Lebetimonas natsushimae</name>
    <dbReference type="NCBI Taxonomy" id="1936991"/>
    <lineage>
        <taxon>Bacteria</taxon>
        <taxon>Pseudomonadati</taxon>
        <taxon>Campylobacterota</taxon>
        <taxon>Epsilonproteobacteria</taxon>
        <taxon>Nautiliales</taxon>
        <taxon>Nautiliaceae</taxon>
        <taxon>Lebetimonas</taxon>
    </lineage>
</organism>
<dbReference type="InterPro" id="IPR006157">
    <property type="entry name" value="FolB_dom"/>
</dbReference>
<dbReference type="SUPFAM" id="SSF55620">
    <property type="entry name" value="Tetrahydrobiopterin biosynthesis enzymes-like"/>
    <property type="match status" value="1"/>
</dbReference>
<dbReference type="RefSeq" id="WP_238593954.1">
    <property type="nucleotide sequence ID" value="NZ_BDME01000001.1"/>
</dbReference>
<dbReference type="EMBL" id="BDME01000001">
    <property type="protein sequence ID" value="GAX86915.1"/>
    <property type="molecule type" value="Genomic_DNA"/>
</dbReference>
<dbReference type="GO" id="GO:0016853">
    <property type="term" value="F:isomerase activity"/>
    <property type="evidence" value="ECO:0007669"/>
    <property type="project" value="UniProtKB-KW"/>
</dbReference>
<evidence type="ECO:0000256" key="2">
    <source>
        <dbReference type="ARBA" id="ARBA00005013"/>
    </source>
</evidence>
<keyword evidence="9" id="KW-0413">Isomerase</keyword>
<sequence length="118" mass="13918">MKSEKIMENGEFRIVIEELTFKAIIGILEEERVNEQLVVVNCKIDYEGKENFINYAEVCDLIQNSIIENKFKLIEEAVEFIEKKLLEKYSNMKTLYLQIKKPEILKNALVGVEILRKY</sequence>
<protein>
    <recommendedName>
        <fullName evidence="4">dihydroneopterin aldolase</fullName>
        <ecNumber evidence="4">4.1.2.25</ecNumber>
    </recommendedName>
    <alternativeName>
        <fullName evidence="7">7,8-dihydroneopterin aldolase</fullName>
    </alternativeName>
</protein>
<dbReference type="GO" id="GO:0046656">
    <property type="term" value="P:folic acid biosynthetic process"/>
    <property type="evidence" value="ECO:0007669"/>
    <property type="project" value="UniProtKB-KW"/>
</dbReference>
<evidence type="ECO:0000313" key="10">
    <source>
        <dbReference type="Proteomes" id="UP000217944"/>
    </source>
</evidence>
<dbReference type="PANTHER" id="PTHR42844:SF1">
    <property type="entry name" value="DIHYDRONEOPTERIN ALDOLASE 1-RELATED"/>
    <property type="match status" value="1"/>
</dbReference>
<dbReference type="EC" id="4.1.2.25" evidence="4"/>
<evidence type="ECO:0000256" key="5">
    <source>
        <dbReference type="ARBA" id="ARBA00022909"/>
    </source>
</evidence>
<dbReference type="SMART" id="SM00905">
    <property type="entry name" value="FolB"/>
    <property type="match status" value="1"/>
</dbReference>
<dbReference type="AlphaFoldDB" id="A0A292YC00"/>
<dbReference type="NCBIfam" id="TIGR00526">
    <property type="entry name" value="folB_dom"/>
    <property type="match status" value="1"/>
</dbReference>
<name>A0A292YC00_9BACT</name>
<comment type="pathway">
    <text evidence="2">Cofactor biosynthesis; tetrahydrofolate biosynthesis; 2-amino-4-hydroxy-6-hydroxymethyl-7,8-dihydropteridine diphosphate from 7,8-dihydroneopterin triphosphate: step 3/4.</text>
</comment>
<gene>
    <name evidence="9" type="ORF">LNAT_P0210</name>
</gene>
<keyword evidence="10" id="KW-1185">Reference proteome</keyword>
<evidence type="ECO:0000256" key="6">
    <source>
        <dbReference type="ARBA" id="ARBA00023239"/>
    </source>
</evidence>
<evidence type="ECO:0000313" key="9">
    <source>
        <dbReference type="EMBL" id="GAX86915.1"/>
    </source>
</evidence>
<dbReference type="InterPro" id="IPR006156">
    <property type="entry name" value="Dihydroneopterin_aldolase"/>
</dbReference>
<keyword evidence="5" id="KW-0289">Folate biosynthesis</keyword>
<comment type="similarity">
    <text evidence="3">Belongs to the DHNA family.</text>
</comment>